<feature type="domain" description="Tudor" evidence="1">
    <location>
        <begin position="291"/>
        <end position="406"/>
    </location>
</feature>
<proteinExistence type="predicted"/>
<evidence type="ECO:0000313" key="3">
    <source>
        <dbReference type="WBParaSite" id="HCON_00120920-00001"/>
    </source>
</evidence>
<accession>A0A7I4YQ91</accession>
<feature type="domain" description="Tudor" evidence="1">
    <location>
        <begin position="59"/>
        <end position="172"/>
    </location>
</feature>
<dbReference type="OrthoDB" id="9989103at2759"/>
<dbReference type="PANTHER" id="PTHR16442">
    <property type="entry name" value="RING FINGER PROTEIN 17"/>
    <property type="match status" value="1"/>
</dbReference>
<protein>
    <submittedName>
        <fullName evidence="3">Tudor domain-containing protein</fullName>
    </submittedName>
</protein>
<organism evidence="2 3">
    <name type="scientific">Haemonchus contortus</name>
    <name type="common">Barber pole worm</name>
    <dbReference type="NCBI Taxonomy" id="6289"/>
    <lineage>
        <taxon>Eukaryota</taxon>
        <taxon>Metazoa</taxon>
        <taxon>Ecdysozoa</taxon>
        <taxon>Nematoda</taxon>
        <taxon>Chromadorea</taxon>
        <taxon>Rhabditida</taxon>
        <taxon>Rhabditina</taxon>
        <taxon>Rhabditomorpha</taxon>
        <taxon>Strongyloidea</taxon>
        <taxon>Trichostrongylidae</taxon>
        <taxon>Haemonchus</taxon>
    </lineage>
</organism>
<evidence type="ECO:0000313" key="2">
    <source>
        <dbReference type="Proteomes" id="UP000025227"/>
    </source>
</evidence>
<dbReference type="CDD" id="cd20379">
    <property type="entry name" value="Tudor_dTUD-like"/>
    <property type="match status" value="1"/>
</dbReference>
<sequence>VEVPGGAEWKIRRLEQTSPEFSWKYCGSSPIVQYYFEKALRQTCDQGGGDSTDLPVFYATIPHFVSPVELSIQPKFLEKARRDLSKQMTTAYCQTTSAPSFSKDQVFVPVACACLVRGEWCRAKITKLNGDSSVLVELVDYGTEVFSSLLNVRPLLVKFGRIPPMALKCRIKDVHVNDLNAKKLEEFHKIIKECKGLVRVQLVTVTEPFMINIFHPTLEGENIGELFYTPSENENHGRAKERRWIDHIRRQNCEDDDYFETNEESDYELESGTEQTYIRRFGRSQKPGCASFDELFVGYIENARLIYLHSKWMINRREEIEKSLADQWFDLPKLPSEWFEVNVACAVHLDGSFYRACITTILSDSIELFLIDHGRHTSMDKQLGYLRVLPSTDLFVEPPMVVVVALGNISELFPHPSCTSVLKEVLISGTQVQFHPEKRHKRIPSRGKLVVVGSGLDVEQYLWHRLHQTGVQMQCRELVPFQPDGPRHELRPPPDTKYVHRLQCPSALLRGKLELSPINSVVHT</sequence>
<dbReference type="AlphaFoldDB" id="A0A7I4YQ91"/>
<keyword evidence="2" id="KW-1185">Reference proteome</keyword>
<name>A0A7I4YQ91_HAECO</name>
<dbReference type="WBParaSite" id="HCON_00120920-00001">
    <property type="protein sequence ID" value="HCON_00120920-00001"/>
    <property type="gene ID" value="HCON_00120920"/>
</dbReference>
<dbReference type="Pfam" id="PF00567">
    <property type="entry name" value="TUDOR"/>
    <property type="match status" value="2"/>
</dbReference>
<dbReference type="Proteomes" id="UP000025227">
    <property type="component" value="Unplaced"/>
</dbReference>
<dbReference type="SUPFAM" id="SSF63748">
    <property type="entry name" value="Tudor/PWWP/MBT"/>
    <property type="match status" value="2"/>
</dbReference>
<evidence type="ECO:0000259" key="1">
    <source>
        <dbReference type="Pfam" id="PF00567"/>
    </source>
</evidence>
<dbReference type="InterPro" id="IPR002999">
    <property type="entry name" value="Tudor"/>
</dbReference>
<dbReference type="Gene3D" id="2.30.30.140">
    <property type="match status" value="2"/>
</dbReference>
<reference evidence="3" key="1">
    <citation type="submission" date="2020-12" db="UniProtKB">
        <authorList>
            <consortium name="WormBaseParasite"/>
        </authorList>
    </citation>
    <scope>IDENTIFICATION</scope>
    <source>
        <strain evidence="3">MHco3</strain>
    </source>
</reference>
<dbReference type="PANTHER" id="PTHR16442:SF1">
    <property type="entry name" value="RING FINGER PROTEIN 17"/>
    <property type="match status" value="1"/>
</dbReference>
<dbReference type="OMA" id="YLHSEYH"/>